<organism evidence="2 3">
    <name type="scientific">Baekduia soli</name>
    <dbReference type="NCBI Taxonomy" id="496014"/>
    <lineage>
        <taxon>Bacteria</taxon>
        <taxon>Bacillati</taxon>
        <taxon>Actinomycetota</taxon>
        <taxon>Thermoleophilia</taxon>
        <taxon>Solirubrobacterales</taxon>
        <taxon>Baekduiaceae</taxon>
        <taxon>Baekduia</taxon>
    </lineage>
</organism>
<dbReference type="SUPFAM" id="SSF53335">
    <property type="entry name" value="S-adenosyl-L-methionine-dependent methyltransferases"/>
    <property type="match status" value="1"/>
</dbReference>
<dbReference type="GO" id="GO:0008757">
    <property type="term" value="F:S-adenosylmethionine-dependent methyltransferase activity"/>
    <property type="evidence" value="ECO:0007669"/>
    <property type="project" value="InterPro"/>
</dbReference>
<dbReference type="RefSeq" id="WP_146915271.1">
    <property type="nucleotide sequence ID" value="NZ_CP042430.1"/>
</dbReference>
<sequence>MAALSRQYNKLCDLPDFDDPALRAKLREMVAPGYTPEEELRRKFWEYAQLGLYLEEVGAIREDAQVLSVAAGHEEPLYWLANRVGRVVATDIYGEGSFAVDGREADGSMLTDPGHWAPYPYREDRLEVRSMDALHLDFPDDSFDVVFSLSSIEHFGPPESIQQAAREMARVLKPGGHLVIVTEYLIKPHPLDWPPLQAAIKVLSGGRRCENATVRQRLSDTFRPRELRRDVIAPTGLPLVQPLDTTLSPSTFENVITWIAPAPMRPATGRDYPHILLKGHGAPWTSAFLAFHRPA</sequence>
<evidence type="ECO:0000313" key="2">
    <source>
        <dbReference type="EMBL" id="QEC46260.1"/>
    </source>
</evidence>
<dbReference type="OrthoDB" id="9795634at2"/>
<dbReference type="InterPro" id="IPR013216">
    <property type="entry name" value="Methyltransf_11"/>
</dbReference>
<dbReference type="Pfam" id="PF08241">
    <property type="entry name" value="Methyltransf_11"/>
    <property type="match status" value="1"/>
</dbReference>
<feature type="domain" description="Methyltransferase type 11" evidence="1">
    <location>
        <begin position="67"/>
        <end position="180"/>
    </location>
</feature>
<dbReference type="InterPro" id="IPR029063">
    <property type="entry name" value="SAM-dependent_MTases_sf"/>
</dbReference>
<dbReference type="PANTHER" id="PTHR42912">
    <property type="entry name" value="METHYLTRANSFERASE"/>
    <property type="match status" value="1"/>
</dbReference>
<reference evidence="2 3" key="1">
    <citation type="journal article" date="2018" name="J. Microbiol.">
        <title>Baekduia soli gen. nov., sp. nov., a novel bacterium isolated from the soil of Baekdu Mountain and proposal of a novel family name, Baekduiaceae fam. nov.</title>
        <authorList>
            <person name="An D.S."/>
            <person name="Siddiqi M.Z."/>
            <person name="Kim K.H."/>
            <person name="Yu H.S."/>
            <person name="Im W.T."/>
        </authorList>
    </citation>
    <scope>NUCLEOTIDE SEQUENCE [LARGE SCALE GENOMIC DNA]</scope>
    <source>
        <strain evidence="2 3">BR7-21</strain>
    </source>
</reference>
<gene>
    <name evidence="2" type="ORF">FSW04_00830</name>
</gene>
<evidence type="ECO:0000313" key="3">
    <source>
        <dbReference type="Proteomes" id="UP000321805"/>
    </source>
</evidence>
<dbReference type="CDD" id="cd02440">
    <property type="entry name" value="AdoMet_MTases"/>
    <property type="match status" value="1"/>
</dbReference>
<dbReference type="AlphaFoldDB" id="A0A5B8TZV2"/>
<proteinExistence type="predicted"/>
<dbReference type="EMBL" id="CP042430">
    <property type="protein sequence ID" value="QEC46260.1"/>
    <property type="molecule type" value="Genomic_DNA"/>
</dbReference>
<dbReference type="Gene3D" id="3.40.50.150">
    <property type="entry name" value="Vaccinia Virus protein VP39"/>
    <property type="match status" value="1"/>
</dbReference>
<dbReference type="KEGG" id="bsol:FSW04_00830"/>
<keyword evidence="2" id="KW-0808">Transferase</keyword>
<keyword evidence="2" id="KW-0489">Methyltransferase</keyword>
<dbReference type="GO" id="GO:0032259">
    <property type="term" value="P:methylation"/>
    <property type="evidence" value="ECO:0007669"/>
    <property type="project" value="UniProtKB-KW"/>
</dbReference>
<dbReference type="Proteomes" id="UP000321805">
    <property type="component" value="Chromosome"/>
</dbReference>
<keyword evidence="3" id="KW-1185">Reference proteome</keyword>
<dbReference type="InterPro" id="IPR050508">
    <property type="entry name" value="Methyltransf_Superfamily"/>
</dbReference>
<name>A0A5B8TZV2_9ACTN</name>
<protein>
    <submittedName>
        <fullName evidence="2">Class I SAM-dependent methyltransferase</fullName>
    </submittedName>
</protein>
<evidence type="ECO:0000259" key="1">
    <source>
        <dbReference type="Pfam" id="PF08241"/>
    </source>
</evidence>
<accession>A0A5B8TZV2</accession>